<proteinExistence type="predicted"/>
<comment type="caution">
    <text evidence="1">The sequence shown here is derived from an EMBL/GenBank/DDBJ whole genome shotgun (WGS) entry which is preliminary data.</text>
</comment>
<dbReference type="EMBL" id="JAEPRJ010000001">
    <property type="protein sequence ID" value="MBK5898295.1"/>
    <property type="molecule type" value="Genomic_DNA"/>
</dbReference>
<reference evidence="1 2" key="1">
    <citation type="submission" date="2021-01" db="EMBL/GenBank/DDBJ databases">
        <title>Isolation and description of Catonella massiliensis sp. nov., a novel Catonella species, isolated from a stable periodontitis subject.</title>
        <authorList>
            <person name="Antezack A."/>
            <person name="Boxberger M."/>
            <person name="La Scola B."/>
            <person name="Monnet-Corti V."/>
        </authorList>
    </citation>
    <scope>NUCLEOTIDE SEQUENCE [LARGE SCALE GENOMIC DNA]</scope>
    <source>
        <strain evidence="1 2">Marseille-Q4567</strain>
    </source>
</reference>
<keyword evidence="2" id="KW-1185">Reference proteome</keyword>
<protein>
    <recommendedName>
        <fullName evidence="3">Nudix hydrolase domain-containing protein</fullName>
    </recommendedName>
</protein>
<name>A0ABS1J2B5_9FIRM</name>
<gene>
    <name evidence="1" type="ORF">JJN12_10975</name>
</gene>
<evidence type="ECO:0000313" key="1">
    <source>
        <dbReference type="EMBL" id="MBK5898295.1"/>
    </source>
</evidence>
<dbReference type="Proteomes" id="UP000604730">
    <property type="component" value="Unassembled WGS sequence"/>
</dbReference>
<organism evidence="1 2">
    <name type="scientific">Catonella massiliensis</name>
    <dbReference type="NCBI Taxonomy" id="2799636"/>
    <lineage>
        <taxon>Bacteria</taxon>
        <taxon>Bacillati</taxon>
        <taxon>Bacillota</taxon>
        <taxon>Clostridia</taxon>
        <taxon>Lachnospirales</taxon>
        <taxon>Lachnospiraceae</taxon>
        <taxon>Catonella</taxon>
    </lineage>
</organism>
<accession>A0ABS1J2B5</accession>
<dbReference type="RefSeq" id="WP_208429725.1">
    <property type="nucleotide sequence ID" value="NZ_JAEPRJ010000001.1"/>
</dbReference>
<sequence>MEKRKYSINETLFISESEEWVYITADNKTYKVKLTVDELKKLYDIIKNIKNKIKVDKNDIIFKFLAKINGIITEREIPKTQKEIVVSYVENIDDIERLNQYCSGTGLIFDDSKKGLILYITENEIIISSRKLKGGNFVTPTGKQEELTVQTILKNKDEIITALIENYTLAVPIFSYVSGVRLLKDKIGMNDVDSAICFQPWYMEQKFDFESRYPDAYVKCKINGIIFEARGTTIDQALYFINDEFITIGESCYE</sequence>
<evidence type="ECO:0000313" key="2">
    <source>
        <dbReference type="Proteomes" id="UP000604730"/>
    </source>
</evidence>
<evidence type="ECO:0008006" key="3">
    <source>
        <dbReference type="Google" id="ProtNLM"/>
    </source>
</evidence>